<reference evidence="2 3" key="1">
    <citation type="journal article" date="2009" name="Appl. Environ. Microbiol.">
        <title>Community genomic and proteomic analyses of chemoautotrophic iron-oxidizing "Leptospirillum rubarum" (Group II) and "Leptospirillum ferrodiazotrophum" (Group III) bacteria in acid mine drainage biofilms.</title>
        <authorList>
            <person name="Goltsman D.S."/>
            <person name="Denef V.J."/>
            <person name="Singer S.W."/>
            <person name="VerBerkmoes N.C."/>
            <person name="Lefsrud M."/>
            <person name="Mueller R.S."/>
            <person name="Dick G.J."/>
            <person name="Sun C.L."/>
            <person name="Wheeler K.E."/>
            <person name="Zemla A."/>
            <person name="Baker B.J."/>
            <person name="Hauser L."/>
            <person name="Land M."/>
            <person name="Shah M.B."/>
            <person name="Thelen M.P."/>
            <person name="Hettich R.L."/>
            <person name="Banfield J.F."/>
        </authorList>
    </citation>
    <scope>NUCLEOTIDE SEQUENCE [LARGE SCALE GENOMIC DNA]</scope>
</reference>
<dbReference type="InterPro" id="IPR003018">
    <property type="entry name" value="GAF"/>
</dbReference>
<feature type="domain" description="GGDEF" evidence="1">
    <location>
        <begin position="585"/>
        <end position="729"/>
    </location>
</feature>
<dbReference type="InterPro" id="IPR043128">
    <property type="entry name" value="Rev_trsase/Diguanyl_cyclase"/>
</dbReference>
<dbReference type="SMART" id="SM00267">
    <property type="entry name" value="GGDEF"/>
    <property type="match status" value="1"/>
</dbReference>
<dbReference type="PANTHER" id="PTHR46663:SF3">
    <property type="entry name" value="SLL0267 PROTEIN"/>
    <property type="match status" value="1"/>
</dbReference>
<dbReference type="SUPFAM" id="SSF55781">
    <property type="entry name" value="GAF domain-like"/>
    <property type="match status" value="3"/>
</dbReference>
<keyword evidence="3" id="KW-1185">Reference proteome</keyword>
<evidence type="ECO:0000259" key="1">
    <source>
        <dbReference type="PROSITE" id="PS50887"/>
    </source>
</evidence>
<dbReference type="PROSITE" id="PS50887">
    <property type="entry name" value="GGDEF"/>
    <property type="match status" value="1"/>
</dbReference>
<organism evidence="2 3">
    <name type="scientific">Leptospirillum ferrodiazotrophum</name>
    <dbReference type="NCBI Taxonomy" id="412449"/>
    <lineage>
        <taxon>Bacteria</taxon>
        <taxon>Pseudomonadati</taxon>
        <taxon>Nitrospirota</taxon>
        <taxon>Nitrospiria</taxon>
        <taxon>Nitrospirales</taxon>
        <taxon>Nitrospiraceae</taxon>
        <taxon>Leptospirillum</taxon>
    </lineage>
</organism>
<dbReference type="AlphaFoldDB" id="C6HUM6"/>
<name>C6HUM6_9BACT</name>
<dbReference type="EMBL" id="GG693857">
    <property type="protein sequence ID" value="EES53652.1"/>
    <property type="molecule type" value="Genomic_DNA"/>
</dbReference>
<sequence>MELLTPLKPMSRALATLNRLVASLPDEETLYDEIGRIAVEECGLSHAMVGIPDEEGWIHVRSAHGKNREAFSRARISVRGDLPEGKGMIGRAYRASSPIVENRLLDLPEMQIWRSVLEEMGTGSSAVFPFYRGGSVHGILSVHDDSRDFFTSDLVDILKSMAASLSFALDNIDRKKSQTLHEEVLLTIKNYYRAMGEVNEFLIGIPPPQELFQKVCDTLYARGDPKGAVIGLLDSKAATIVWSAFAGLPSDWVASLELSVGPDEAGTESLAGEVLRTSKPRLVNDCLRHPLPQSLRSKLEEQSIRSAAAYPLFRAGKPTGVLIAFSQYSGFFGEEMERLLAEMSQNISFALDNYDRKIDQQKNERTILTLKNYYRALSKINRIVANVTPPHELFSRTSEILHESEQTSIVGIAELDRETGLLLWKHFAGPESTWVGSLRLPVQPVPGKGAPGSPLLMSFHQGHPLVVNESMETTSDSFLRLLSTKHGIRSAALFPVFRGGAFYGVVAVVSRQSGFFNPELSNLLDEVSRNLSFALDNYDREQERRSQEERALFLSLHDPLTGLPNRRLFYDRLDYARKTAVRHGTAFAVALLDLDGFKEVNDRWGHKAGDHVLTAVSSLLSTLLRESDTVARLGGDEFGIILTGLSSGDTTDPSSPMIKPGLDTTLDRILEGIRGIREVDGFPVAITGCLGVTIFPSDPSEVDQLVMNADRSMYAVKKAGKNGWKIFSPPVSSPDPQFVLRKRKRLK</sequence>
<dbReference type="CDD" id="cd01949">
    <property type="entry name" value="GGDEF"/>
    <property type="match status" value="1"/>
</dbReference>
<dbReference type="InterPro" id="IPR029787">
    <property type="entry name" value="Nucleotide_cyclase"/>
</dbReference>
<dbReference type="Pfam" id="PF13185">
    <property type="entry name" value="GAF_2"/>
    <property type="match status" value="3"/>
</dbReference>
<dbReference type="InterPro" id="IPR052163">
    <property type="entry name" value="DGC-Regulatory_Protein"/>
</dbReference>
<dbReference type="Gene3D" id="3.30.450.40">
    <property type="match status" value="3"/>
</dbReference>
<protein>
    <submittedName>
        <fullName evidence="2">Diguanylate cyclase</fullName>
    </submittedName>
</protein>
<dbReference type="InterPro" id="IPR000160">
    <property type="entry name" value="GGDEF_dom"/>
</dbReference>
<dbReference type="SUPFAM" id="SSF55073">
    <property type="entry name" value="Nucleotide cyclase"/>
    <property type="match status" value="1"/>
</dbReference>
<proteinExistence type="predicted"/>
<dbReference type="Proteomes" id="UP000009374">
    <property type="component" value="Unassembled WGS sequence"/>
</dbReference>
<gene>
    <name evidence="2" type="ORF">UBAL3_69480019</name>
</gene>
<dbReference type="Pfam" id="PF00990">
    <property type="entry name" value="GGDEF"/>
    <property type="match status" value="1"/>
</dbReference>
<evidence type="ECO:0000313" key="3">
    <source>
        <dbReference type="Proteomes" id="UP000009374"/>
    </source>
</evidence>
<dbReference type="InterPro" id="IPR029016">
    <property type="entry name" value="GAF-like_dom_sf"/>
</dbReference>
<dbReference type="NCBIfam" id="TIGR00254">
    <property type="entry name" value="GGDEF"/>
    <property type="match status" value="1"/>
</dbReference>
<evidence type="ECO:0000313" key="2">
    <source>
        <dbReference type="EMBL" id="EES53652.1"/>
    </source>
</evidence>
<accession>C6HUM6</accession>
<dbReference type="SMART" id="SM00065">
    <property type="entry name" value="GAF"/>
    <property type="match status" value="3"/>
</dbReference>
<dbReference type="PANTHER" id="PTHR46663">
    <property type="entry name" value="DIGUANYLATE CYCLASE DGCT-RELATED"/>
    <property type="match status" value="1"/>
</dbReference>
<dbReference type="Gene3D" id="3.30.70.270">
    <property type="match status" value="1"/>
</dbReference>